<reference evidence="1" key="1">
    <citation type="journal article" date="2020" name="Mitochondrial DNA Part B Resour">
        <title>The complete chloroplast genome of Epimedium rhizomatosum (Berberidaceae), an endemic plant species to China.</title>
        <authorList>
            <person name="Shen G."/>
            <person name="Liu X."/>
            <person name="He C."/>
            <person name="Yao Y."/>
            <person name="Yang Q."/>
            <person name="Luo Y."/>
            <person name="Zhang C."/>
            <person name="Xu C."/>
            <person name="Suo F."/>
            <person name="Guo B."/>
        </authorList>
    </citation>
    <scope>NUCLEOTIDE SEQUENCE</scope>
</reference>
<keyword evidence="1" id="KW-0150">Chloroplast</keyword>
<dbReference type="AlphaFoldDB" id="A0A7L8Y384"/>
<keyword evidence="1" id="KW-0934">Plastid</keyword>
<sequence length="56" mass="6515">MQSRYLVYGNFQLPCFFCTYRGPSISCNCNGFFIYSCSKKQDYLAPTGVKYENDFV</sequence>
<name>A0A7L8Y384_9MAGN</name>
<dbReference type="GeneID" id="63348132"/>
<accession>A0A7L8Y384</accession>
<organism evidence="1">
    <name type="scientific">Epimedium rhizomatosum</name>
    <dbReference type="NCBI Taxonomy" id="253606"/>
    <lineage>
        <taxon>Eukaryota</taxon>
        <taxon>Viridiplantae</taxon>
        <taxon>Streptophyta</taxon>
        <taxon>Embryophyta</taxon>
        <taxon>Tracheophyta</taxon>
        <taxon>Spermatophyta</taxon>
        <taxon>Magnoliopsida</taxon>
        <taxon>Ranunculales</taxon>
        <taxon>Berberidaceae</taxon>
        <taxon>Podophylloideae</taxon>
        <taxon>Epimedieae</taxon>
        <taxon>Epimedium</taxon>
    </lineage>
</organism>
<dbReference type="EMBL" id="MN867588">
    <property type="protein sequence ID" value="QOI13689.1"/>
    <property type="molecule type" value="Genomic_DNA"/>
</dbReference>
<protein>
    <submittedName>
        <fullName evidence="1">Photosystem I reaction center subunit VIII</fullName>
    </submittedName>
</protein>
<evidence type="ECO:0000313" key="1">
    <source>
        <dbReference type="EMBL" id="QOI13689.1"/>
    </source>
</evidence>
<dbReference type="RefSeq" id="YP_010014838.1">
    <property type="nucleotide sequence ID" value="NC_053531.1"/>
</dbReference>
<geneLocation type="chloroplast" evidence="1"/>
<gene>
    <name evidence="1" type="primary">psaI</name>
</gene>
<proteinExistence type="predicted"/>